<reference evidence="1" key="1">
    <citation type="journal article" date="2014" name="Int. J. Syst. Evol. Microbiol.">
        <title>Complete genome sequence of Corynebacterium casei LMG S-19264T (=DSM 44701T), isolated from a smear-ripened cheese.</title>
        <authorList>
            <consortium name="US DOE Joint Genome Institute (JGI-PGF)"/>
            <person name="Walter F."/>
            <person name="Albersmeier A."/>
            <person name="Kalinowski J."/>
            <person name="Ruckert C."/>
        </authorList>
    </citation>
    <scope>NUCLEOTIDE SEQUENCE</scope>
    <source>
        <strain evidence="1">CGMCC 1.15371</strain>
    </source>
</reference>
<dbReference type="Proteomes" id="UP000628775">
    <property type="component" value="Unassembled WGS sequence"/>
</dbReference>
<keyword evidence="2" id="KW-1185">Reference proteome</keyword>
<reference evidence="1" key="2">
    <citation type="submission" date="2020-09" db="EMBL/GenBank/DDBJ databases">
        <authorList>
            <person name="Sun Q."/>
            <person name="Zhou Y."/>
        </authorList>
    </citation>
    <scope>NUCLEOTIDE SEQUENCE</scope>
    <source>
        <strain evidence="1">CGMCC 1.15371</strain>
    </source>
</reference>
<proteinExistence type="predicted"/>
<sequence>MVQAKFSNNVSNYNFVEDLISLGFDFGRLKLVGIQSKAEASNQDMSAAKVSIAFLNNKICIKITSAYRLNKNPL</sequence>
<dbReference type="EMBL" id="BMIR01000010">
    <property type="protein sequence ID" value="GGE44679.1"/>
    <property type="molecule type" value="Genomic_DNA"/>
</dbReference>
<name>A0A8J3DVB6_9BACL</name>
<organism evidence="1 2">
    <name type="scientific">Pullulanibacillus camelliae</name>
    <dbReference type="NCBI Taxonomy" id="1707096"/>
    <lineage>
        <taxon>Bacteria</taxon>
        <taxon>Bacillati</taxon>
        <taxon>Bacillota</taxon>
        <taxon>Bacilli</taxon>
        <taxon>Bacillales</taxon>
        <taxon>Sporolactobacillaceae</taxon>
        <taxon>Pullulanibacillus</taxon>
    </lineage>
</organism>
<gene>
    <name evidence="1" type="ORF">GCM10011391_24380</name>
</gene>
<dbReference type="RefSeq" id="WP_188694229.1">
    <property type="nucleotide sequence ID" value="NZ_BMIR01000010.1"/>
</dbReference>
<comment type="caution">
    <text evidence="1">The sequence shown here is derived from an EMBL/GenBank/DDBJ whole genome shotgun (WGS) entry which is preliminary data.</text>
</comment>
<evidence type="ECO:0000313" key="2">
    <source>
        <dbReference type="Proteomes" id="UP000628775"/>
    </source>
</evidence>
<evidence type="ECO:0000313" key="1">
    <source>
        <dbReference type="EMBL" id="GGE44679.1"/>
    </source>
</evidence>
<accession>A0A8J3DVB6</accession>
<protein>
    <submittedName>
        <fullName evidence="1">Uncharacterized protein</fullName>
    </submittedName>
</protein>
<dbReference type="AlphaFoldDB" id="A0A8J3DVB6"/>